<dbReference type="InterPro" id="IPR002934">
    <property type="entry name" value="Polymerase_NTP_transf_dom"/>
</dbReference>
<name>A0A1F6Y473_9BACT</name>
<proteinExistence type="predicted"/>
<dbReference type="PANTHER" id="PTHR43449">
    <property type="entry name" value="NUCLEOTIDYLTRANSFERASE"/>
    <property type="match status" value="1"/>
</dbReference>
<organism evidence="2 3">
    <name type="scientific">Candidatus Nomurabacteria bacterium RIFCSPLOWO2_02_FULL_40_67</name>
    <dbReference type="NCBI Taxonomy" id="1801787"/>
    <lineage>
        <taxon>Bacteria</taxon>
        <taxon>Candidatus Nomuraibacteriota</taxon>
    </lineage>
</organism>
<comment type="caution">
    <text evidence="2">The sequence shown here is derived from an EMBL/GenBank/DDBJ whole genome shotgun (WGS) entry which is preliminary data.</text>
</comment>
<accession>A0A1F6Y473</accession>
<protein>
    <recommendedName>
        <fullName evidence="1">Polymerase nucleotidyl transferase domain-containing protein</fullName>
    </recommendedName>
</protein>
<evidence type="ECO:0000313" key="2">
    <source>
        <dbReference type="EMBL" id="OGJ01190.1"/>
    </source>
</evidence>
<dbReference type="GO" id="GO:0016779">
    <property type="term" value="F:nucleotidyltransferase activity"/>
    <property type="evidence" value="ECO:0007669"/>
    <property type="project" value="InterPro"/>
</dbReference>
<evidence type="ECO:0000313" key="3">
    <source>
        <dbReference type="Proteomes" id="UP000177693"/>
    </source>
</evidence>
<dbReference type="PANTHER" id="PTHR43449:SF1">
    <property type="entry name" value="POLYMERASE BETA NUCLEOTIDYLTRANSFERASE DOMAIN-CONTAINING PROTEIN"/>
    <property type="match status" value="1"/>
</dbReference>
<sequence>MSKIEIKKIIRKYGENLKKERFPFSNIYLFGSYAKGNYNKDSDIDIAIISDISTDNVEKNRLSLWKARRNVDYRIEPHFFTEKDFANNSDPLAYEIRKTGFIIL</sequence>
<feature type="domain" description="Polymerase nucleotidyl transferase" evidence="1">
    <location>
        <begin position="19"/>
        <end position="86"/>
    </location>
</feature>
<dbReference type="AlphaFoldDB" id="A0A1F6Y473"/>
<evidence type="ECO:0000259" key="1">
    <source>
        <dbReference type="Pfam" id="PF01909"/>
    </source>
</evidence>
<dbReference type="EMBL" id="MFVL01000023">
    <property type="protein sequence ID" value="OGJ01190.1"/>
    <property type="molecule type" value="Genomic_DNA"/>
</dbReference>
<reference evidence="2 3" key="1">
    <citation type="journal article" date="2016" name="Nat. Commun.">
        <title>Thousands of microbial genomes shed light on interconnected biogeochemical processes in an aquifer system.</title>
        <authorList>
            <person name="Anantharaman K."/>
            <person name="Brown C.T."/>
            <person name="Hug L.A."/>
            <person name="Sharon I."/>
            <person name="Castelle C.J."/>
            <person name="Probst A.J."/>
            <person name="Thomas B.C."/>
            <person name="Singh A."/>
            <person name="Wilkins M.J."/>
            <person name="Karaoz U."/>
            <person name="Brodie E.L."/>
            <person name="Williams K.H."/>
            <person name="Hubbard S.S."/>
            <person name="Banfield J.F."/>
        </authorList>
    </citation>
    <scope>NUCLEOTIDE SEQUENCE [LARGE SCALE GENOMIC DNA]</scope>
</reference>
<dbReference type="Proteomes" id="UP000177693">
    <property type="component" value="Unassembled WGS sequence"/>
</dbReference>
<dbReference type="SUPFAM" id="SSF81301">
    <property type="entry name" value="Nucleotidyltransferase"/>
    <property type="match status" value="1"/>
</dbReference>
<dbReference type="InterPro" id="IPR043519">
    <property type="entry name" value="NT_sf"/>
</dbReference>
<dbReference type="Gene3D" id="3.30.460.10">
    <property type="entry name" value="Beta Polymerase, domain 2"/>
    <property type="match status" value="1"/>
</dbReference>
<dbReference type="Pfam" id="PF01909">
    <property type="entry name" value="NTP_transf_2"/>
    <property type="match status" value="1"/>
</dbReference>
<gene>
    <name evidence="2" type="ORF">A3I23_02805</name>
</gene>